<proteinExistence type="predicted"/>
<dbReference type="EMBL" id="OZ034814">
    <property type="protein sequence ID" value="CAL1359200.1"/>
    <property type="molecule type" value="Genomic_DNA"/>
</dbReference>
<dbReference type="Proteomes" id="UP001497516">
    <property type="component" value="Chromosome 10"/>
</dbReference>
<gene>
    <name evidence="1" type="ORF">LTRI10_LOCUS6703</name>
</gene>
<name>A0AAV2CRM3_9ROSI</name>
<organism evidence="1 2">
    <name type="scientific">Linum trigynum</name>
    <dbReference type="NCBI Taxonomy" id="586398"/>
    <lineage>
        <taxon>Eukaryota</taxon>
        <taxon>Viridiplantae</taxon>
        <taxon>Streptophyta</taxon>
        <taxon>Embryophyta</taxon>
        <taxon>Tracheophyta</taxon>
        <taxon>Spermatophyta</taxon>
        <taxon>Magnoliopsida</taxon>
        <taxon>eudicotyledons</taxon>
        <taxon>Gunneridae</taxon>
        <taxon>Pentapetalae</taxon>
        <taxon>rosids</taxon>
        <taxon>fabids</taxon>
        <taxon>Malpighiales</taxon>
        <taxon>Linaceae</taxon>
        <taxon>Linum</taxon>
    </lineage>
</organism>
<keyword evidence="2" id="KW-1185">Reference proteome</keyword>
<accession>A0AAV2CRM3</accession>
<dbReference type="AlphaFoldDB" id="A0AAV2CRM3"/>
<reference evidence="1 2" key="1">
    <citation type="submission" date="2024-04" db="EMBL/GenBank/DDBJ databases">
        <authorList>
            <person name="Fracassetti M."/>
        </authorList>
    </citation>
    <scope>NUCLEOTIDE SEQUENCE [LARGE SCALE GENOMIC DNA]</scope>
</reference>
<evidence type="ECO:0000313" key="2">
    <source>
        <dbReference type="Proteomes" id="UP001497516"/>
    </source>
</evidence>
<protein>
    <submittedName>
        <fullName evidence="1">Uncharacterized protein</fullName>
    </submittedName>
</protein>
<sequence>MLLITKALGCQIFFFDMWGYFRNPHIEIEYSESSSALRSIVESSEFDVPSETDPSIVVTQQTLCRNDEFI</sequence>
<evidence type="ECO:0000313" key="1">
    <source>
        <dbReference type="EMBL" id="CAL1359200.1"/>
    </source>
</evidence>